<dbReference type="PANTHER" id="PTHR23416:SF23">
    <property type="entry name" value="ACETYLTRANSFERASE C18B11.09C-RELATED"/>
    <property type="match status" value="1"/>
</dbReference>
<keyword evidence="4" id="KW-1185">Reference proteome</keyword>
<keyword evidence="3" id="KW-0012">Acyltransferase</keyword>
<evidence type="ECO:0000313" key="4">
    <source>
        <dbReference type="Proteomes" id="UP000286482"/>
    </source>
</evidence>
<name>A0A420E855_9ALTE</name>
<dbReference type="GO" id="GO:0008374">
    <property type="term" value="F:O-acyltransferase activity"/>
    <property type="evidence" value="ECO:0007669"/>
    <property type="project" value="TreeGrafter"/>
</dbReference>
<dbReference type="InterPro" id="IPR051159">
    <property type="entry name" value="Hexapeptide_acetyltransf"/>
</dbReference>
<sequence length="212" mass="23365">MPDYQRQHKKRLAWMPWLYYSLKPKHHVWAKQWQQQLQVELAELESVEFANNCFLAPSAELFAEPGRLISIGENSFIAADCFIHGPVTIGANVAINHQCSFDGGRAGIVIGDDTRIANNVKIYAFNHGLSPSKPIWQQNNTSLGVTIGKDVWIGAGVGIVDGLEISDHSVVAMGAVVTKPVPPWAIVAGNPAKIIGDRRKKPLLHQFPSNRL</sequence>
<dbReference type="SUPFAM" id="SSF51161">
    <property type="entry name" value="Trimeric LpxA-like enzymes"/>
    <property type="match status" value="1"/>
</dbReference>
<dbReference type="CDD" id="cd04647">
    <property type="entry name" value="LbH_MAT_like"/>
    <property type="match status" value="1"/>
</dbReference>
<comment type="caution">
    <text evidence="3">The sequence shown here is derived from an EMBL/GenBank/DDBJ whole genome shotgun (WGS) entry which is preliminary data.</text>
</comment>
<comment type="similarity">
    <text evidence="1">Belongs to the transferase hexapeptide repeat family.</text>
</comment>
<dbReference type="Proteomes" id="UP000286482">
    <property type="component" value="Unassembled WGS sequence"/>
</dbReference>
<gene>
    <name evidence="3" type="ORF">DBZ36_13965</name>
</gene>
<dbReference type="AlphaFoldDB" id="A0A420E855"/>
<organism evidence="3 4">
    <name type="scientific">Alginatibacterium sediminis</name>
    <dbReference type="NCBI Taxonomy" id="2164068"/>
    <lineage>
        <taxon>Bacteria</taxon>
        <taxon>Pseudomonadati</taxon>
        <taxon>Pseudomonadota</taxon>
        <taxon>Gammaproteobacteria</taxon>
        <taxon>Alteromonadales</taxon>
        <taxon>Alteromonadaceae</taxon>
        <taxon>Alginatibacterium</taxon>
    </lineage>
</organism>
<reference evidence="3 4" key="1">
    <citation type="submission" date="2018-09" db="EMBL/GenBank/DDBJ databases">
        <authorList>
            <person name="Wang Z."/>
        </authorList>
    </citation>
    <scope>NUCLEOTIDE SEQUENCE [LARGE SCALE GENOMIC DNA]</scope>
    <source>
        <strain evidence="3 4">ALS 81</strain>
    </source>
</reference>
<dbReference type="InterPro" id="IPR011004">
    <property type="entry name" value="Trimer_LpxA-like_sf"/>
</dbReference>
<proteinExistence type="inferred from homology"/>
<dbReference type="RefSeq" id="WP_120355580.1">
    <property type="nucleotide sequence ID" value="NZ_RAQO01000008.1"/>
</dbReference>
<dbReference type="EMBL" id="RAQO01000008">
    <property type="protein sequence ID" value="RKF15494.1"/>
    <property type="molecule type" value="Genomic_DNA"/>
</dbReference>
<dbReference type="Pfam" id="PF14602">
    <property type="entry name" value="Hexapep_2"/>
    <property type="match status" value="2"/>
</dbReference>
<dbReference type="OrthoDB" id="9815592at2"/>
<evidence type="ECO:0000313" key="3">
    <source>
        <dbReference type="EMBL" id="RKF15494.1"/>
    </source>
</evidence>
<dbReference type="Gene3D" id="2.160.10.10">
    <property type="entry name" value="Hexapeptide repeat proteins"/>
    <property type="match status" value="1"/>
</dbReference>
<evidence type="ECO:0000256" key="2">
    <source>
        <dbReference type="ARBA" id="ARBA00022679"/>
    </source>
</evidence>
<dbReference type="GO" id="GO:0005829">
    <property type="term" value="C:cytosol"/>
    <property type="evidence" value="ECO:0007669"/>
    <property type="project" value="TreeGrafter"/>
</dbReference>
<dbReference type="PANTHER" id="PTHR23416">
    <property type="entry name" value="SIALIC ACID SYNTHASE-RELATED"/>
    <property type="match status" value="1"/>
</dbReference>
<accession>A0A420E855</accession>
<evidence type="ECO:0000256" key="1">
    <source>
        <dbReference type="ARBA" id="ARBA00007274"/>
    </source>
</evidence>
<dbReference type="InterPro" id="IPR001451">
    <property type="entry name" value="Hexapep"/>
</dbReference>
<keyword evidence="2 3" id="KW-0808">Transferase</keyword>
<protein>
    <submittedName>
        <fullName evidence="3">Acyltransferase</fullName>
    </submittedName>
</protein>